<evidence type="ECO:0000256" key="5">
    <source>
        <dbReference type="SAM" id="Phobius"/>
    </source>
</evidence>
<reference evidence="7 8" key="1">
    <citation type="submission" date="2015-06" db="EMBL/GenBank/DDBJ databases">
        <title>Genome sequence of the organohalide-respiring Dehalogenimonas alkenigignens type strain (IP3-3T).</title>
        <authorList>
            <person name="Key T.A."/>
            <person name="Richmond D.P."/>
            <person name="Bowman K.S."/>
            <person name="Cho Y.-J."/>
            <person name="Chun J."/>
            <person name="da Costa M.S."/>
            <person name="Rainey F.A."/>
            <person name="Moe W.M."/>
        </authorList>
    </citation>
    <scope>NUCLEOTIDE SEQUENCE [LARGE SCALE GENOMIC DNA]</scope>
    <source>
        <strain evidence="7 8">IP3-3</strain>
    </source>
</reference>
<name>A0A0W0GJI6_9CHLR</name>
<dbReference type="PANTHER" id="PTHR43027:SF2">
    <property type="entry name" value="TRANSPORT PERMEASE PROTEIN"/>
    <property type="match status" value="1"/>
</dbReference>
<dbReference type="Pfam" id="PF12698">
    <property type="entry name" value="ABC2_membrane_3"/>
    <property type="match status" value="1"/>
</dbReference>
<dbReference type="EMBL" id="LFDV01000002">
    <property type="protein sequence ID" value="KTB48720.1"/>
    <property type="molecule type" value="Genomic_DNA"/>
</dbReference>
<dbReference type="AlphaFoldDB" id="A0A0W0GJI6"/>
<dbReference type="InterPro" id="IPR052902">
    <property type="entry name" value="ABC-2_transporter"/>
</dbReference>
<gene>
    <name evidence="7" type="ORF">DEALK_15670</name>
</gene>
<keyword evidence="3 5" id="KW-1133">Transmembrane helix</keyword>
<proteinExistence type="predicted"/>
<evidence type="ECO:0000256" key="1">
    <source>
        <dbReference type="ARBA" id="ARBA00004141"/>
    </source>
</evidence>
<dbReference type="RefSeq" id="WP_058439661.1">
    <property type="nucleotide sequence ID" value="NZ_KQ758903.1"/>
</dbReference>
<evidence type="ECO:0000256" key="4">
    <source>
        <dbReference type="ARBA" id="ARBA00023136"/>
    </source>
</evidence>
<dbReference type="OrthoDB" id="9788252at2"/>
<keyword evidence="2 5" id="KW-0812">Transmembrane</keyword>
<organism evidence="7 8">
    <name type="scientific">Dehalogenimonas alkenigignens</name>
    <dbReference type="NCBI Taxonomy" id="1217799"/>
    <lineage>
        <taxon>Bacteria</taxon>
        <taxon>Bacillati</taxon>
        <taxon>Chloroflexota</taxon>
        <taxon>Dehalococcoidia</taxon>
        <taxon>Dehalococcoidales</taxon>
        <taxon>Dehalococcoidaceae</taxon>
        <taxon>Dehalogenimonas</taxon>
    </lineage>
</organism>
<feature type="transmembrane region" description="Helical" evidence="5">
    <location>
        <begin position="332"/>
        <end position="357"/>
    </location>
</feature>
<evidence type="ECO:0000259" key="6">
    <source>
        <dbReference type="PROSITE" id="PS51012"/>
    </source>
</evidence>
<feature type="domain" description="ABC transmembrane type-2" evidence="6">
    <location>
        <begin position="131"/>
        <end position="360"/>
    </location>
</feature>
<evidence type="ECO:0000313" key="7">
    <source>
        <dbReference type="EMBL" id="KTB48720.1"/>
    </source>
</evidence>
<keyword evidence="4 5" id="KW-0472">Membrane</keyword>
<dbReference type="PANTHER" id="PTHR43027">
    <property type="entry name" value="DOXORUBICIN RESISTANCE ABC TRANSPORTER PERMEASE PROTEIN DRRC-RELATED"/>
    <property type="match status" value="1"/>
</dbReference>
<evidence type="ECO:0000256" key="3">
    <source>
        <dbReference type="ARBA" id="ARBA00022989"/>
    </source>
</evidence>
<dbReference type="GO" id="GO:0016020">
    <property type="term" value="C:membrane"/>
    <property type="evidence" value="ECO:0007669"/>
    <property type="project" value="UniProtKB-SubCell"/>
</dbReference>
<dbReference type="STRING" id="1217799.DEALK_15670"/>
<keyword evidence="8" id="KW-1185">Reference proteome</keyword>
<evidence type="ECO:0000313" key="8">
    <source>
        <dbReference type="Proteomes" id="UP000053947"/>
    </source>
</evidence>
<feature type="transmembrane region" description="Helical" evidence="5">
    <location>
        <begin position="169"/>
        <end position="191"/>
    </location>
</feature>
<sequence length="360" mass="39281">MTAFNKLLVANFKQFMRDKTAVFFTFAFPLIFIFLFGMVFGGDNMVNYNIGVVRQDDSTTAVHISEALHNVPIFTITEGDLETTLDSLKSGDLAAVVVIPAGLDATIGSGAAAAITLYHDPSQTTTGQVIIPVLRQLVDEFNRQITQAPVVLTLTEESILAANLSFIDFFVPGILAMSIMQSGLFGVLPLVEWREKKVLKRLGVTPLTRGVVVASQLIFRLGIAVIQAAIIIGVAYAVFGVPVLGNWFLLIGLVMLGTLLFIALGYVVGARVKTVEGATPIVNLISFPMMFLSGVFWPVEMMPDFIRPVITALPLTYLGDAFRQVMVNSPPLYSMGIDIAVMVAWLAACMFLTVRFFKWE</sequence>
<accession>A0A0W0GJI6</accession>
<feature type="transmembrane region" description="Helical" evidence="5">
    <location>
        <begin position="247"/>
        <end position="269"/>
    </location>
</feature>
<comment type="subcellular location">
    <subcellularLocation>
        <location evidence="1">Membrane</location>
        <topology evidence="1">Multi-pass membrane protein</topology>
    </subcellularLocation>
</comment>
<feature type="transmembrane region" description="Helical" evidence="5">
    <location>
        <begin position="217"/>
        <end position="241"/>
    </location>
</feature>
<dbReference type="InterPro" id="IPR013525">
    <property type="entry name" value="ABC2_TM"/>
</dbReference>
<dbReference type="PATRIC" id="fig|1217799.6.peg.1616"/>
<feature type="transmembrane region" description="Helical" evidence="5">
    <location>
        <begin position="21"/>
        <end position="40"/>
    </location>
</feature>
<feature type="transmembrane region" description="Helical" evidence="5">
    <location>
        <begin position="281"/>
        <end position="299"/>
    </location>
</feature>
<comment type="caution">
    <text evidence="7">The sequence shown here is derived from an EMBL/GenBank/DDBJ whole genome shotgun (WGS) entry which is preliminary data.</text>
</comment>
<dbReference type="InterPro" id="IPR047817">
    <property type="entry name" value="ABC2_TM_bact-type"/>
</dbReference>
<protein>
    <submittedName>
        <fullName evidence="7">ABC-type multidrug transport system, permease component</fullName>
    </submittedName>
</protein>
<dbReference type="PROSITE" id="PS51012">
    <property type="entry name" value="ABC_TM2"/>
    <property type="match status" value="1"/>
</dbReference>
<dbReference type="GO" id="GO:0140359">
    <property type="term" value="F:ABC-type transporter activity"/>
    <property type="evidence" value="ECO:0007669"/>
    <property type="project" value="InterPro"/>
</dbReference>
<dbReference type="Gene3D" id="3.40.1710.10">
    <property type="entry name" value="abc type-2 transporter like domain"/>
    <property type="match status" value="1"/>
</dbReference>
<dbReference type="Proteomes" id="UP000053947">
    <property type="component" value="Unassembled WGS sequence"/>
</dbReference>
<evidence type="ECO:0000256" key="2">
    <source>
        <dbReference type="ARBA" id="ARBA00022692"/>
    </source>
</evidence>